<keyword evidence="2" id="KW-1185">Reference proteome</keyword>
<proteinExistence type="predicted"/>
<sequence>MSVDNKQVVLTDHKEFFIVHPLSDNESQQIPDDDLEKCLSVKPHIKFVLNFPTIEINDAPETTQTACTVQI</sequence>
<dbReference type="Proteomes" id="UP000203221">
    <property type="component" value="Segment"/>
</dbReference>
<accession>Q91GC1</accession>
<dbReference type="EMBL" id="AY043265">
    <property type="protein sequence ID" value="AAK85698.1"/>
    <property type="molecule type" value="Genomic_DNA"/>
</dbReference>
<dbReference type="KEGG" id="vg:1727430"/>
<dbReference type="OrthoDB" id="41306at10239"/>
<organism evidence="1 2">
    <name type="scientific">Epiphyas postvittana nucleopolyhedrovirus</name>
    <name type="common">EppoMNPV</name>
    <dbReference type="NCBI Taxonomy" id="70600"/>
    <lineage>
        <taxon>Viruses</taxon>
        <taxon>Viruses incertae sedis</taxon>
        <taxon>Naldaviricetes</taxon>
        <taxon>Lefavirales</taxon>
        <taxon>Baculoviridae</taxon>
        <taxon>Alphabaculovirus</taxon>
        <taxon>Alphabaculovirus eppostvittanae</taxon>
    </lineage>
</organism>
<evidence type="ECO:0000313" key="2">
    <source>
        <dbReference type="Proteomes" id="UP000203221"/>
    </source>
</evidence>
<reference evidence="1 2" key="1">
    <citation type="journal article" date="2002" name="J. Gen. Virol.">
        <title>Whole genome analysis of the Epiphyas postvittana nucleopolyhedrovirus.</title>
        <authorList>
            <person name="Hyink O."/>
            <person name="Dellow R.A."/>
            <person name="Olsen M.J."/>
            <person name="Caradoc-Davies K.M.B."/>
            <person name="Drake K."/>
            <person name="Herniou E.A."/>
            <person name="Cory J.S."/>
            <person name="O'Reilly D.R."/>
            <person name="Ward V.K."/>
        </authorList>
    </citation>
    <scope>NUCLEOTIDE SEQUENCE [LARGE SCALE GENOMIC DNA]</scope>
</reference>
<dbReference type="GeneID" id="1727430"/>
<organismHost>
    <name type="scientific">Lepidoptera</name>
    <name type="common">moths &amp; butterflies</name>
    <dbReference type="NCBI Taxonomy" id="7088"/>
</organismHost>
<evidence type="ECO:0000313" key="1">
    <source>
        <dbReference type="EMBL" id="AAK85698.1"/>
    </source>
</evidence>
<protein>
    <submittedName>
        <fullName evidence="1">Uncharacterized protein</fullName>
    </submittedName>
</protein>
<dbReference type="RefSeq" id="NP_203303.1">
    <property type="nucleotide sequence ID" value="NC_003083.1"/>
</dbReference>
<name>Q91GC1_NPVEP</name>